<feature type="domain" description="Cytidyltransferase-like" evidence="4">
    <location>
        <begin position="5"/>
        <end position="125"/>
    </location>
</feature>
<dbReference type="Gene3D" id="3.40.50.620">
    <property type="entry name" value="HUPs"/>
    <property type="match status" value="1"/>
</dbReference>
<evidence type="ECO:0000313" key="6">
    <source>
        <dbReference type="EMBL" id="EMZ25716.1"/>
    </source>
</evidence>
<evidence type="ECO:0000256" key="2">
    <source>
        <dbReference type="ARBA" id="ARBA00023002"/>
    </source>
</evidence>
<dbReference type="InterPro" id="IPR004821">
    <property type="entry name" value="Cyt_trans-like"/>
</dbReference>
<dbReference type="Pfam" id="PF01467">
    <property type="entry name" value="CTP_transf_like"/>
    <property type="match status" value="1"/>
</dbReference>
<dbReference type="NCBIfam" id="TIGR00125">
    <property type="entry name" value="cyt_tran_rel"/>
    <property type="match status" value="1"/>
</dbReference>
<dbReference type="InterPro" id="IPR014729">
    <property type="entry name" value="Rossmann-like_a/b/a_fold"/>
</dbReference>
<dbReference type="Pfam" id="PF01408">
    <property type="entry name" value="GFO_IDH_MocA"/>
    <property type="match status" value="1"/>
</dbReference>
<dbReference type="InterPro" id="IPR050984">
    <property type="entry name" value="Gfo/Idh/MocA_domain"/>
</dbReference>
<evidence type="ECO:0000259" key="4">
    <source>
        <dbReference type="Pfam" id="PF01467"/>
    </source>
</evidence>
<dbReference type="STRING" id="1235802.C823_02732"/>
<evidence type="ECO:0000256" key="1">
    <source>
        <dbReference type="ARBA" id="ARBA00010928"/>
    </source>
</evidence>
<dbReference type="Gene3D" id="3.40.50.720">
    <property type="entry name" value="NAD(P)-binding Rossmann-like Domain"/>
    <property type="match status" value="1"/>
</dbReference>
<dbReference type="InterPro" id="IPR055170">
    <property type="entry name" value="GFO_IDH_MocA-like_dom"/>
</dbReference>
<dbReference type="InterPro" id="IPR036291">
    <property type="entry name" value="NAD(P)-bd_dom_sf"/>
</dbReference>
<dbReference type="Gene3D" id="3.30.360.10">
    <property type="entry name" value="Dihydrodipicolinate Reductase, domain 2"/>
    <property type="match status" value="1"/>
</dbReference>
<dbReference type="InterPro" id="IPR000683">
    <property type="entry name" value="Gfo/Idh/MocA-like_OxRdtase_N"/>
</dbReference>
<dbReference type="eggNOG" id="COG0615">
    <property type="taxonomic scope" value="Bacteria"/>
</dbReference>
<feature type="domain" description="Gfo/Idh/MocA-like oxidoreductase N-terminal" evidence="3">
    <location>
        <begin position="131"/>
        <end position="244"/>
    </location>
</feature>
<gene>
    <name evidence="6" type="ORF">C823_02732</name>
</gene>
<keyword evidence="6" id="KW-0808">Transferase</keyword>
<reference evidence="6 7" key="1">
    <citation type="journal article" date="2014" name="Genome Announc.">
        <title>Draft genome sequences of the altered schaedler flora, a defined bacterial community from gnotobiotic mice.</title>
        <authorList>
            <person name="Wannemuehler M.J."/>
            <person name="Overstreet A.M."/>
            <person name="Ward D.V."/>
            <person name="Phillips G.J."/>
        </authorList>
    </citation>
    <scope>NUCLEOTIDE SEQUENCE [LARGE SCALE GENOMIC DNA]</scope>
    <source>
        <strain evidence="6 7">ASF492</strain>
    </source>
</reference>
<dbReference type="eggNOG" id="COG0673">
    <property type="taxonomic scope" value="Bacteria"/>
</dbReference>
<dbReference type="HOGENOM" id="CLU_023194_7_2_9"/>
<dbReference type="EMBL" id="AQFT01000087">
    <property type="protein sequence ID" value="EMZ25716.1"/>
    <property type="molecule type" value="Genomic_DNA"/>
</dbReference>
<dbReference type="GO" id="GO:0016491">
    <property type="term" value="F:oxidoreductase activity"/>
    <property type="evidence" value="ECO:0007669"/>
    <property type="project" value="UniProtKB-KW"/>
</dbReference>
<dbReference type="GO" id="GO:0016779">
    <property type="term" value="F:nucleotidyltransferase activity"/>
    <property type="evidence" value="ECO:0007669"/>
    <property type="project" value="UniProtKB-KW"/>
</dbReference>
<protein>
    <submittedName>
        <fullName evidence="6">Glycerol-3-phosphate cytidylyltransferase</fullName>
    </submittedName>
</protein>
<evidence type="ECO:0000259" key="5">
    <source>
        <dbReference type="Pfam" id="PF22725"/>
    </source>
</evidence>
<dbReference type="SUPFAM" id="SSF52374">
    <property type="entry name" value="Nucleotidylyl transferase"/>
    <property type="match status" value="1"/>
</dbReference>
<dbReference type="OrthoDB" id="9802794at2"/>
<sequence>MKKVITYGSFDLFHEGHYNVLKRAKALGDYLIVGVTTEQYDESRGKLNIVDSLDKRIEHVRETGFADEIIVEDHLGQKVEDVQKYGIDIFAIGSDWTGAFDYMKQFCQVVYLERTKNVSSTLLRSRQYPIIRIGIIGTGRIAVRFVPEAKYVSGVIVNNVYNPCLSSAEKFREKYELDLATDDQEQFLETVDAVYIASPHQTHYDYAKTALEHEKHVLCEKPLAFKKAEAEELFALAYRKDRVLLEAIKTAYCPGFVQLVGIVKSGAIGQVCDVEACFTRLTDERLRERTDKEYGGGFTEFGSHTLLPIMKLMGTDYKSVQFDSILDRNGIDLYTKASFTYEHGLALSKSGVGVKSEGQLLISGTKGYILAESPWWLTQYFEVRYEDPMKKQRYFSNFLGDGLRYEISDFAYMIQGHQGRAFKFTAEESVTIAGVMEQFLAQRTMHLSM</sequence>
<dbReference type="Pfam" id="PF22725">
    <property type="entry name" value="GFO_IDH_MocA_C3"/>
    <property type="match status" value="1"/>
</dbReference>
<name>N2ACG7_9FIRM</name>
<comment type="caution">
    <text evidence="6">The sequence shown here is derived from an EMBL/GenBank/DDBJ whole genome shotgun (WGS) entry which is preliminary data.</text>
</comment>
<evidence type="ECO:0000259" key="3">
    <source>
        <dbReference type="Pfam" id="PF01408"/>
    </source>
</evidence>
<organism evidence="6 7">
    <name type="scientific">Eubacterium plexicaudatum ASF492</name>
    <dbReference type="NCBI Taxonomy" id="1235802"/>
    <lineage>
        <taxon>Bacteria</taxon>
        <taxon>Bacillati</taxon>
        <taxon>Bacillota</taxon>
        <taxon>Clostridia</taxon>
        <taxon>Eubacteriales</taxon>
        <taxon>Eubacteriaceae</taxon>
        <taxon>Eubacterium</taxon>
    </lineage>
</organism>
<dbReference type="AlphaFoldDB" id="N2ACG7"/>
<dbReference type="SUPFAM" id="SSF51735">
    <property type="entry name" value="NAD(P)-binding Rossmann-fold domains"/>
    <property type="match status" value="1"/>
</dbReference>
<dbReference type="PANTHER" id="PTHR22604">
    <property type="entry name" value="OXIDOREDUCTASES"/>
    <property type="match status" value="1"/>
</dbReference>
<keyword evidence="7" id="KW-1185">Reference proteome</keyword>
<keyword evidence="2" id="KW-0560">Oxidoreductase</keyword>
<proteinExistence type="inferred from homology"/>
<evidence type="ECO:0000313" key="7">
    <source>
        <dbReference type="Proteomes" id="UP000012589"/>
    </source>
</evidence>
<feature type="domain" description="GFO/IDH/MocA-like oxidoreductase" evidence="5">
    <location>
        <begin position="258"/>
        <end position="369"/>
    </location>
</feature>
<comment type="similarity">
    <text evidence="1">Belongs to the Gfo/Idh/MocA family.</text>
</comment>
<dbReference type="Proteomes" id="UP000012589">
    <property type="component" value="Unassembled WGS sequence"/>
</dbReference>
<dbReference type="GO" id="GO:0000166">
    <property type="term" value="F:nucleotide binding"/>
    <property type="evidence" value="ECO:0007669"/>
    <property type="project" value="InterPro"/>
</dbReference>
<dbReference type="PANTHER" id="PTHR22604:SF105">
    <property type="entry name" value="TRANS-1,2-DIHYDROBENZENE-1,2-DIOL DEHYDROGENASE"/>
    <property type="match status" value="1"/>
</dbReference>
<keyword evidence="6" id="KW-0548">Nucleotidyltransferase</keyword>
<dbReference type="SUPFAM" id="SSF55347">
    <property type="entry name" value="Glyceraldehyde-3-phosphate dehydrogenase-like, C-terminal domain"/>
    <property type="match status" value="1"/>
</dbReference>
<accession>N2ACG7</accession>
<dbReference type="PATRIC" id="fig|1235802.3.peg.2884"/>